<dbReference type="Proteomes" id="UP001457282">
    <property type="component" value="Unassembled WGS sequence"/>
</dbReference>
<comment type="caution">
    <text evidence="1">The sequence shown here is derived from an EMBL/GenBank/DDBJ whole genome shotgun (WGS) entry which is preliminary data.</text>
</comment>
<evidence type="ECO:0000313" key="2">
    <source>
        <dbReference type="Proteomes" id="UP001457282"/>
    </source>
</evidence>
<evidence type="ECO:0008006" key="3">
    <source>
        <dbReference type="Google" id="ProtNLM"/>
    </source>
</evidence>
<dbReference type="EMBL" id="JBEDUW010000005">
    <property type="protein sequence ID" value="KAK9929013.1"/>
    <property type="molecule type" value="Genomic_DNA"/>
</dbReference>
<keyword evidence="2" id="KW-1185">Reference proteome</keyword>
<protein>
    <recommendedName>
        <fullName evidence="3">MHC class I antigen</fullName>
    </recommendedName>
</protein>
<name>A0AAW1WYE5_RUBAR</name>
<evidence type="ECO:0000313" key="1">
    <source>
        <dbReference type="EMBL" id="KAK9929013.1"/>
    </source>
</evidence>
<accession>A0AAW1WYE5</accession>
<proteinExistence type="predicted"/>
<organism evidence="1 2">
    <name type="scientific">Rubus argutus</name>
    <name type="common">Southern blackberry</name>
    <dbReference type="NCBI Taxonomy" id="59490"/>
    <lineage>
        <taxon>Eukaryota</taxon>
        <taxon>Viridiplantae</taxon>
        <taxon>Streptophyta</taxon>
        <taxon>Embryophyta</taxon>
        <taxon>Tracheophyta</taxon>
        <taxon>Spermatophyta</taxon>
        <taxon>Magnoliopsida</taxon>
        <taxon>eudicotyledons</taxon>
        <taxon>Gunneridae</taxon>
        <taxon>Pentapetalae</taxon>
        <taxon>rosids</taxon>
        <taxon>fabids</taxon>
        <taxon>Rosales</taxon>
        <taxon>Rosaceae</taxon>
        <taxon>Rosoideae</taxon>
        <taxon>Rosoideae incertae sedis</taxon>
        <taxon>Rubus</taxon>
    </lineage>
</organism>
<dbReference type="AlphaFoldDB" id="A0AAW1WYE5"/>
<gene>
    <name evidence="1" type="ORF">M0R45_026123</name>
</gene>
<sequence length="93" mass="9977">MPAGNNGSPAWILAVQAVAAGRNGAAADWDCEAWHGIDGLAAAGRSIDVDGGLAVSWRSWLGRQRVQHGGDGSWALMVAARRHEEMERQSRWI</sequence>
<reference evidence="1 2" key="1">
    <citation type="journal article" date="2023" name="G3 (Bethesda)">
        <title>A chromosome-length genome assembly and annotation of blackberry (Rubus argutus, cv. 'Hillquist').</title>
        <authorList>
            <person name="Bruna T."/>
            <person name="Aryal R."/>
            <person name="Dudchenko O."/>
            <person name="Sargent D.J."/>
            <person name="Mead D."/>
            <person name="Buti M."/>
            <person name="Cavallini A."/>
            <person name="Hytonen T."/>
            <person name="Andres J."/>
            <person name="Pham M."/>
            <person name="Weisz D."/>
            <person name="Mascagni F."/>
            <person name="Usai G."/>
            <person name="Natali L."/>
            <person name="Bassil N."/>
            <person name="Fernandez G.E."/>
            <person name="Lomsadze A."/>
            <person name="Armour M."/>
            <person name="Olukolu B."/>
            <person name="Poorten T."/>
            <person name="Britton C."/>
            <person name="Davik J."/>
            <person name="Ashrafi H."/>
            <person name="Aiden E.L."/>
            <person name="Borodovsky M."/>
            <person name="Worthington M."/>
        </authorList>
    </citation>
    <scope>NUCLEOTIDE SEQUENCE [LARGE SCALE GENOMIC DNA]</scope>
    <source>
        <strain evidence="1">PI 553951</strain>
    </source>
</reference>